<dbReference type="RefSeq" id="WP_198691324.1">
    <property type="nucleotide sequence ID" value="NZ_CAWPUD010000068.1"/>
</dbReference>
<gene>
    <name evidence="1" type="ORF">H8A87_18170</name>
</gene>
<organism evidence="1 2">
    <name type="scientific">Xenorhabdus lircayensis</name>
    <dbReference type="NCBI Taxonomy" id="2763499"/>
    <lineage>
        <taxon>Bacteria</taxon>
        <taxon>Pseudomonadati</taxon>
        <taxon>Pseudomonadota</taxon>
        <taxon>Gammaproteobacteria</taxon>
        <taxon>Enterobacterales</taxon>
        <taxon>Morganellaceae</taxon>
        <taxon>Xenorhabdus</taxon>
    </lineage>
</organism>
<evidence type="ECO:0000313" key="1">
    <source>
        <dbReference type="EMBL" id="MBI6550560.1"/>
    </source>
</evidence>
<comment type="caution">
    <text evidence="1">The sequence shown here is derived from an EMBL/GenBank/DDBJ whole genome shotgun (WGS) entry which is preliminary data.</text>
</comment>
<protein>
    <submittedName>
        <fullName evidence="1">Uncharacterized protein</fullName>
    </submittedName>
</protein>
<name>A0ABS0UD21_9GAMM</name>
<dbReference type="Proteomes" id="UP000696184">
    <property type="component" value="Unassembled WGS sequence"/>
</dbReference>
<keyword evidence="2" id="KW-1185">Reference proteome</keyword>
<dbReference type="EMBL" id="JACOII010000067">
    <property type="protein sequence ID" value="MBI6550560.1"/>
    <property type="molecule type" value="Genomic_DNA"/>
</dbReference>
<sequence length="177" mass="20044">MNPIFLPVAEETAFTVQVTGLSEYPNPAAGEALPLREETVSVCSAATITEAVQKLKVIHLLGDWPVRETGQPDTLPHFIPQTVMMYDRQGRKVLGGHIDSDIVWAQPVTLASERLSLEKQRQRLCHNAVFEQGWENYRTARVLWQKAHRLSLHLVSSRYQQCREVIDILRHHASVTA</sequence>
<accession>A0ABS0UD21</accession>
<proteinExistence type="predicted"/>
<evidence type="ECO:0000313" key="2">
    <source>
        <dbReference type="Proteomes" id="UP000696184"/>
    </source>
</evidence>
<reference evidence="1 2" key="1">
    <citation type="submission" date="2020-08" db="EMBL/GenBank/DDBJ databases">
        <title>Description of Xenorhabdus lircayensis sp. nov., the symbiotic bacterium associated with the entomopathogenic nematode Steirnernema unicornum.</title>
        <authorList>
            <person name="Castaneda-Alvarez C."/>
            <person name="Prodan S."/>
            <person name="Zamorano A."/>
            <person name="San-Blas E."/>
            <person name="Aballay E."/>
        </authorList>
    </citation>
    <scope>NUCLEOTIDE SEQUENCE [LARGE SCALE GENOMIC DNA]</scope>
    <source>
        <strain evidence="1 2">VLS</strain>
    </source>
</reference>